<organism evidence="2 3">
    <name type="scientific">Lasiosphaeria miniovina</name>
    <dbReference type="NCBI Taxonomy" id="1954250"/>
    <lineage>
        <taxon>Eukaryota</taxon>
        <taxon>Fungi</taxon>
        <taxon>Dikarya</taxon>
        <taxon>Ascomycota</taxon>
        <taxon>Pezizomycotina</taxon>
        <taxon>Sordariomycetes</taxon>
        <taxon>Sordariomycetidae</taxon>
        <taxon>Sordariales</taxon>
        <taxon>Lasiosphaeriaceae</taxon>
        <taxon>Lasiosphaeria</taxon>
    </lineage>
</organism>
<evidence type="ECO:0000256" key="1">
    <source>
        <dbReference type="SAM" id="SignalP"/>
    </source>
</evidence>
<feature type="non-terminal residue" evidence="2">
    <location>
        <position position="1"/>
    </location>
</feature>
<feature type="signal peptide" evidence="1">
    <location>
        <begin position="1"/>
        <end position="21"/>
    </location>
</feature>
<name>A0AA40B4J4_9PEZI</name>
<proteinExistence type="predicted"/>
<keyword evidence="3" id="KW-1185">Reference proteome</keyword>
<evidence type="ECO:0000313" key="2">
    <source>
        <dbReference type="EMBL" id="KAK0727500.1"/>
    </source>
</evidence>
<dbReference type="GeneID" id="85320390"/>
<dbReference type="EMBL" id="JAUIRO010000002">
    <property type="protein sequence ID" value="KAK0727500.1"/>
    <property type="molecule type" value="Genomic_DNA"/>
</dbReference>
<evidence type="ECO:0000313" key="3">
    <source>
        <dbReference type="Proteomes" id="UP001172101"/>
    </source>
</evidence>
<keyword evidence="1" id="KW-0732">Signal</keyword>
<dbReference type="Proteomes" id="UP001172101">
    <property type="component" value="Unassembled WGS sequence"/>
</dbReference>
<dbReference type="AlphaFoldDB" id="A0AA40B4J4"/>
<feature type="chain" id="PRO_5041213947" evidence="1">
    <location>
        <begin position="22"/>
        <end position="197"/>
    </location>
</feature>
<comment type="caution">
    <text evidence="2">The sequence shown here is derived from an EMBL/GenBank/DDBJ whole genome shotgun (WGS) entry which is preliminary data.</text>
</comment>
<sequence length="197" mass="20892">MARSLWTWLALLALQLGAATADNSACTCTGLDYTDGGSYLVDGSADGDFTFTSVFSSCSTPDTVQPILVGPNNEQFTCGAIEMQIDDEQQRSSCGVPYSQMSSGTWTIVIQADNTNFQVIRVFQLTVTTADHVTTTVTPTVVVVVSRCGDSPSGTRTLTQWLPAPVTTIETVVEHTRTAGVTTSAYVTTVGVAAYCH</sequence>
<gene>
    <name evidence="2" type="ORF">B0T26DRAFT_639277</name>
</gene>
<accession>A0AA40B4J4</accession>
<reference evidence="2" key="1">
    <citation type="submission" date="2023-06" db="EMBL/GenBank/DDBJ databases">
        <title>Genome-scale phylogeny and comparative genomics of the fungal order Sordariales.</title>
        <authorList>
            <consortium name="Lawrence Berkeley National Laboratory"/>
            <person name="Hensen N."/>
            <person name="Bonometti L."/>
            <person name="Westerberg I."/>
            <person name="Brannstrom I.O."/>
            <person name="Guillou S."/>
            <person name="Cros-Aarteil S."/>
            <person name="Calhoun S."/>
            <person name="Haridas S."/>
            <person name="Kuo A."/>
            <person name="Mondo S."/>
            <person name="Pangilinan J."/>
            <person name="Riley R."/>
            <person name="LaButti K."/>
            <person name="Andreopoulos B."/>
            <person name="Lipzen A."/>
            <person name="Chen C."/>
            <person name="Yanf M."/>
            <person name="Daum C."/>
            <person name="Ng V."/>
            <person name="Clum A."/>
            <person name="Steindorff A."/>
            <person name="Ohm R."/>
            <person name="Martin F."/>
            <person name="Silar P."/>
            <person name="Natvig D."/>
            <person name="Lalanne C."/>
            <person name="Gautier V."/>
            <person name="Ament-velasquez S.L."/>
            <person name="Kruys A."/>
            <person name="Hutchinson M.I."/>
            <person name="Powell A.J."/>
            <person name="Barry K."/>
            <person name="Miller A.N."/>
            <person name="Grigoriev I.V."/>
            <person name="Debuchy R."/>
            <person name="Gladieux P."/>
            <person name="Thoren M.H."/>
            <person name="Johannesson H."/>
        </authorList>
    </citation>
    <scope>NUCLEOTIDE SEQUENCE</scope>
    <source>
        <strain evidence="2">SMH2392-1A</strain>
    </source>
</reference>
<dbReference type="RefSeq" id="XP_060300355.1">
    <property type="nucleotide sequence ID" value="XM_060437120.1"/>
</dbReference>
<protein>
    <submittedName>
        <fullName evidence="2">Uncharacterized protein</fullName>
    </submittedName>
</protein>